<keyword evidence="2" id="KW-0677">Repeat</keyword>
<evidence type="ECO:0000256" key="1">
    <source>
        <dbReference type="ARBA" id="ARBA00010363"/>
    </source>
</evidence>
<feature type="domain" description="VOC" evidence="3">
    <location>
        <begin position="139"/>
        <end position="258"/>
    </location>
</feature>
<dbReference type="InterPro" id="IPR043194">
    <property type="entry name" value="GLOD4_C"/>
</dbReference>
<accession>A0A1B6HXF7</accession>
<dbReference type="Pfam" id="PF21207">
    <property type="entry name" value="GLOD4_N"/>
    <property type="match status" value="1"/>
</dbReference>
<dbReference type="PROSITE" id="PS51819">
    <property type="entry name" value="VOC"/>
    <property type="match status" value="2"/>
</dbReference>
<dbReference type="PANTHER" id="PTHR46466:SF1">
    <property type="entry name" value="GLYOXALASE DOMAIN-CONTAINING PROTEIN 4"/>
    <property type="match status" value="1"/>
</dbReference>
<dbReference type="EMBL" id="GECU01028381">
    <property type="protein sequence ID" value="JAS79325.1"/>
    <property type="molecule type" value="Transcribed_RNA"/>
</dbReference>
<dbReference type="InterPro" id="IPR043193">
    <property type="entry name" value="GLOD4"/>
</dbReference>
<feature type="domain" description="VOC" evidence="3">
    <location>
        <begin position="7"/>
        <end position="131"/>
    </location>
</feature>
<evidence type="ECO:0000313" key="4">
    <source>
        <dbReference type="EMBL" id="JAS79325.1"/>
    </source>
</evidence>
<proteinExistence type="inferred from homology"/>
<comment type="similarity">
    <text evidence="1">Belongs to the glyoxalase I family.</text>
</comment>
<dbReference type="InterPro" id="IPR029068">
    <property type="entry name" value="Glyas_Bleomycin-R_OHBP_Dase"/>
</dbReference>
<organism evidence="4">
    <name type="scientific">Homalodisca liturata</name>
    <dbReference type="NCBI Taxonomy" id="320908"/>
    <lineage>
        <taxon>Eukaryota</taxon>
        <taxon>Metazoa</taxon>
        <taxon>Ecdysozoa</taxon>
        <taxon>Arthropoda</taxon>
        <taxon>Hexapoda</taxon>
        <taxon>Insecta</taxon>
        <taxon>Pterygota</taxon>
        <taxon>Neoptera</taxon>
        <taxon>Paraneoptera</taxon>
        <taxon>Hemiptera</taxon>
        <taxon>Auchenorrhyncha</taxon>
        <taxon>Membracoidea</taxon>
        <taxon>Cicadellidae</taxon>
        <taxon>Cicadellinae</taxon>
        <taxon>Proconiini</taxon>
        <taxon>Homalodisca</taxon>
    </lineage>
</organism>
<dbReference type="SUPFAM" id="SSF54593">
    <property type="entry name" value="Glyoxalase/Bleomycin resistance protein/Dihydroxybiphenyl dioxygenase"/>
    <property type="match status" value="2"/>
</dbReference>
<dbReference type="Gene3D" id="3.10.180.10">
    <property type="entry name" value="2,3-Dihydroxybiphenyl 1,2-Dioxygenase, domain 1"/>
    <property type="match status" value="2"/>
</dbReference>
<evidence type="ECO:0000256" key="2">
    <source>
        <dbReference type="ARBA" id="ARBA00022737"/>
    </source>
</evidence>
<dbReference type="CDD" id="cd08358">
    <property type="entry name" value="GLOD4_N"/>
    <property type="match status" value="1"/>
</dbReference>
<dbReference type="InterPro" id="IPR059155">
    <property type="entry name" value="GLOD4_dom"/>
</dbReference>
<reference evidence="4" key="1">
    <citation type="submission" date="2015-11" db="EMBL/GenBank/DDBJ databases">
        <title>De novo transcriptome assembly of four potential Pierce s Disease insect vectors from Arizona vineyards.</title>
        <authorList>
            <person name="Tassone E.E."/>
        </authorList>
    </citation>
    <scope>NUCLEOTIDE SEQUENCE</scope>
</reference>
<evidence type="ECO:0000259" key="3">
    <source>
        <dbReference type="PROSITE" id="PS51819"/>
    </source>
</evidence>
<name>A0A1B6HXF7_9HEMI</name>
<sequence length="288" mass="32284">MVVKNGRALHFVFKIADRAATAKFYFSILGMKALRHEEFQEGCDAACNGPYDNRWSKTMVGYGPEDNHFVVELTYNYNVNKYKQGNDYQGITIRSREAIARAKAAGWPIREENGLNVVEAPGGYKYFLIDEPQPTDRDPVEKVTLSSSNLARTLAYWNGILGLKIFSQDKDKAVLGFAESQAKLEFKDIGKPVEHATAYGRIAYSVPAAEQPAIHQVIKDTNNKILTPLITLDTPGKASVTVIILADPDDHEICFVDDESFRILSEVDPKAEASLFKYIEKDENRKKV</sequence>
<dbReference type="AlphaFoldDB" id="A0A1B6HXF7"/>
<gene>
    <name evidence="4" type="ORF">g.38116</name>
</gene>
<dbReference type="InterPro" id="IPR037523">
    <property type="entry name" value="VOC_core"/>
</dbReference>
<dbReference type="PANTHER" id="PTHR46466">
    <property type="entry name" value="GLYOXALASE DOMAIN-CONTAINING PROTEIN 4"/>
    <property type="match status" value="1"/>
</dbReference>
<protein>
    <recommendedName>
        <fullName evidence="3">VOC domain-containing protein</fullName>
    </recommendedName>
</protein>
<dbReference type="Pfam" id="PF21701">
    <property type="entry name" value="GLOD4_C"/>
    <property type="match status" value="1"/>
</dbReference>
<dbReference type="CDD" id="cd16357">
    <property type="entry name" value="GLOD4_C"/>
    <property type="match status" value="1"/>
</dbReference>